<dbReference type="EnsemblPlants" id="PGSC0003DMT400042506">
    <property type="protein sequence ID" value="PGSC0003DMT400042506"/>
    <property type="gene ID" value="PGSC0003DMG400016485"/>
</dbReference>
<dbReference type="Gene3D" id="3.30.70.330">
    <property type="match status" value="1"/>
</dbReference>
<dbReference type="SMART" id="SM00360">
    <property type="entry name" value="RRM"/>
    <property type="match status" value="1"/>
</dbReference>
<comment type="function">
    <text evidence="3">Heterogeneous nuclear ribonucleoprotein (hnRNP)-protein binding the poly(A) tail of mRNA and probably involved in some steps of pre-mRNA maturation.</text>
</comment>
<dbReference type="HOGENOM" id="CLU_016304_4_0_1"/>
<sequence length="200" mass="22455">MVYLWYIHMLCSFVFLLSCHCKNVQCTSSYSWSIKFTLSSHLPLPFAASYQSSPGTQNEDDPSNTTIFVGNLDSNITDEHLRQIFGHYGQLLHVKIPVGKRCGFIQFADRSCAEEAIRVLNGTQLGGQSIRLSWGRSPANKQQPQVDPNQYAGYYGYTAGYDGYGYAPPAQDPNQYYAGYAGYGNYAQPQQQQQVLQHPQ</sequence>
<dbReference type="InterPro" id="IPR012677">
    <property type="entry name" value="Nucleotide-bd_a/b_plait_sf"/>
</dbReference>
<dbReference type="SUPFAM" id="SSF54928">
    <property type="entry name" value="RNA-binding domain, RBD"/>
    <property type="match status" value="1"/>
</dbReference>
<keyword evidence="2 4" id="KW-0694">RNA-binding</keyword>
<dbReference type="GO" id="GO:0003723">
    <property type="term" value="F:RNA binding"/>
    <property type="evidence" value="ECO:0007669"/>
    <property type="project" value="UniProtKB-UniRule"/>
</dbReference>
<dbReference type="Pfam" id="PF00076">
    <property type="entry name" value="RRM_1"/>
    <property type="match status" value="1"/>
</dbReference>
<evidence type="ECO:0000256" key="4">
    <source>
        <dbReference type="PROSITE-ProRule" id="PRU00176"/>
    </source>
</evidence>
<evidence type="ECO:0000313" key="7">
    <source>
        <dbReference type="EnsemblPlants" id="PGSC0003DMT400042506"/>
    </source>
</evidence>
<accession>M1BD55</accession>
<reference evidence="7" key="2">
    <citation type="submission" date="2015-06" db="UniProtKB">
        <authorList>
            <consortium name="EnsemblPlants"/>
        </authorList>
    </citation>
    <scope>IDENTIFICATION</scope>
    <source>
        <strain evidence="7">DM1-3 516 R44</strain>
    </source>
</reference>
<gene>
    <name evidence="7" type="primary">LOC102592119</name>
</gene>
<protein>
    <submittedName>
        <fullName evidence="7">Nuclear acid binding protein</fullName>
    </submittedName>
</protein>
<feature type="signal peptide" evidence="5">
    <location>
        <begin position="1"/>
        <end position="26"/>
    </location>
</feature>
<feature type="chain" id="PRO_5004012072" evidence="5">
    <location>
        <begin position="27"/>
        <end position="200"/>
    </location>
</feature>
<dbReference type="InterPro" id="IPR000504">
    <property type="entry name" value="RRM_dom"/>
</dbReference>
<dbReference type="OrthoDB" id="446113at2759"/>
<dbReference type="InterPro" id="IPR035979">
    <property type="entry name" value="RBD_domain_sf"/>
</dbReference>
<dbReference type="PANTHER" id="PTHR48025">
    <property type="entry name" value="OS02G0815200 PROTEIN"/>
    <property type="match status" value="1"/>
</dbReference>
<keyword evidence="8" id="KW-1185">Reference proteome</keyword>
<dbReference type="AlphaFoldDB" id="M1BD55"/>
<evidence type="ECO:0000256" key="2">
    <source>
        <dbReference type="ARBA" id="ARBA00022884"/>
    </source>
</evidence>
<evidence type="ECO:0000313" key="8">
    <source>
        <dbReference type="Proteomes" id="UP000011115"/>
    </source>
</evidence>
<evidence type="ECO:0000256" key="3">
    <source>
        <dbReference type="ARBA" id="ARBA00057395"/>
    </source>
</evidence>
<feature type="domain" description="RRM" evidence="6">
    <location>
        <begin position="65"/>
        <end position="137"/>
    </location>
</feature>
<keyword evidence="5" id="KW-0732">Signal</keyword>
<name>M1BD55_SOLTU</name>
<keyword evidence="1" id="KW-0677">Repeat</keyword>
<dbReference type="FunFam" id="3.30.70.330:FF:000405">
    <property type="entry name" value="polyadenylate-binding protein RBP45"/>
    <property type="match status" value="1"/>
</dbReference>
<dbReference type="InterPro" id="IPR050502">
    <property type="entry name" value="Euk_RNA-bind_prot"/>
</dbReference>
<dbReference type="ExpressionAtlas" id="M1BD55">
    <property type="expression patterns" value="baseline"/>
</dbReference>
<dbReference type="PROSITE" id="PS50102">
    <property type="entry name" value="RRM"/>
    <property type="match status" value="1"/>
</dbReference>
<dbReference type="Proteomes" id="UP000011115">
    <property type="component" value="Unassembled WGS sequence"/>
</dbReference>
<organism evidence="7 8">
    <name type="scientific">Solanum tuberosum</name>
    <name type="common">Potato</name>
    <dbReference type="NCBI Taxonomy" id="4113"/>
    <lineage>
        <taxon>Eukaryota</taxon>
        <taxon>Viridiplantae</taxon>
        <taxon>Streptophyta</taxon>
        <taxon>Embryophyta</taxon>
        <taxon>Tracheophyta</taxon>
        <taxon>Spermatophyta</taxon>
        <taxon>Magnoliopsida</taxon>
        <taxon>eudicotyledons</taxon>
        <taxon>Gunneridae</taxon>
        <taxon>Pentapetalae</taxon>
        <taxon>asterids</taxon>
        <taxon>lamiids</taxon>
        <taxon>Solanales</taxon>
        <taxon>Solanaceae</taxon>
        <taxon>Solanoideae</taxon>
        <taxon>Solaneae</taxon>
        <taxon>Solanum</taxon>
    </lineage>
</organism>
<evidence type="ECO:0000256" key="5">
    <source>
        <dbReference type="SAM" id="SignalP"/>
    </source>
</evidence>
<reference evidence="8" key="1">
    <citation type="journal article" date="2011" name="Nature">
        <title>Genome sequence and analysis of the tuber crop potato.</title>
        <authorList>
            <consortium name="The Potato Genome Sequencing Consortium"/>
        </authorList>
    </citation>
    <scope>NUCLEOTIDE SEQUENCE [LARGE SCALE GENOMIC DNA]</scope>
    <source>
        <strain evidence="8">cv. DM1-3 516 R44</strain>
    </source>
</reference>
<evidence type="ECO:0000259" key="6">
    <source>
        <dbReference type="PROSITE" id="PS50102"/>
    </source>
</evidence>
<dbReference type="Gramene" id="PGSC0003DMT400042506">
    <property type="protein sequence ID" value="PGSC0003DMT400042506"/>
    <property type="gene ID" value="PGSC0003DMG400016485"/>
</dbReference>
<evidence type="ECO:0000256" key="1">
    <source>
        <dbReference type="ARBA" id="ARBA00022737"/>
    </source>
</evidence>
<dbReference type="PANTHER" id="PTHR48025:SF1">
    <property type="entry name" value="RRM DOMAIN-CONTAINING PROTEIN"/>
    <property type="match status" value="1"/>
</dbReference>
<proteinExistence type="predicted"/>